<dbReference type="Pfam" id="PF13241">
    <property type="entry name" value="NAD_binding_7"/>
    <property type="match status" value="1"/>
</dbReference>
<dbReference type="InterPro" id="IPR036291">
    <property type="entry name" value="NAD(P)-bd_dom_sf"/>
</dbReference>
<accession>E4QBM9</accession>
<dbReference type="eggNOG" id="COG1648">
    <property type="taxonomic scope" value="Bacteria"/>
</dbReference>
<dbReference type="AlphaFoldDB" id="E4QBM9"/>
<proteinExistence type="predicted"/>
<name>E4QBM9_CALH1</name>
<dbReference type="PANTHER" id="PTHR35330:SF1">
    <property type="entry name" value="SIROHEME BIOSYNTHESIS PROTEIN MET8"/>
    <property type="match status" value="1"/>
</dbReference>
<reference key="1">
    <citation type="submission" date="2010-09" db="EMBL/GenBank/DDBJ databases">
        <title>Complete sequence of Caldicellulosiruptor hydrothermalis 108.</title>
        <authorList>
            <consortium name="US DOE Joint Genome Institute"/>
            <person name="Lucas S."/>
            <person name="Copeland A."/>
            <person name="Lapidus A."/>
            <person name="Cheng J.-F."/>
            <person name="Bruce D."/>
            <person name="Goodwin L."/>
            <person name="Pitluck S."/>
            <person name="Davenport K."/>
            <person name="Detter J.C."/>
            <person name="Han C."/>
            <person name="Tapia R."/>
            <person name="Land M."/>
            <person name="Hauser L."/>
            <person name="Chang Y.-J."/>
            <person name="Jeffries C."/>
            <person name="Kyrpides N."/>
            <person name="Ivanova N."/>
            <person name="Mikhailova N."/>
            <person name="Blumer-Schuette S.E."/>
            <person name="Kelly R.M."/>
            <person name="Woyke T."/>
        </authorList>
    </citation>
    <scope>NUCLEOTIDE SEQUENCE</scope>
    <source>
        <strain>108</strain>
    </source>
</reference>
<evidence type="ECO:0000313" key="6">
    <source>
        <dbReference type="EMBL" id="ADQ07245.1"/>
    </source>
</evidence>
<evidence type="ECO:0000313" key="7">
    <source>
        <dbReference type="Proteomes" id="UP000006890"/>
    </source>
</evidence>
<dbReference type="GO" id="GO:0019354">
    <property type="term" value="P:siroheme biosynthetic process"/>
    <property type="evidence" value="ECO:0007669"/>
    <property type="project" value="UniProtKB-UniPathway"/>
</dbReference>
<reference evidence="6 7" key="2">
    <citation type="journal article" date="2011" name="J. Bacteriol.">
        <title>Complete genome sequences for the anaerobic, extremely thermophilic plant biomass-degrading bacteria Caldicellulosiruptor hydrothermalis, Caldicellulosiruptor kristjanssonii, Caldicellulosiruptor kronotskyensis, Caldicellulosiruptor owensenis, and Caldicellulosiruptor lactoaceticus.</title>
        <authorList>
            <person name="Blumer-Schuette S.E."/>
            <person name="Ozdemir I."/>
            <person name="Mistry D."/>
            <person name="Lucas S."/>
            <person name="Lapidus A."/>
            <person name="Cheng J.F."/>
            <person name="Goodwin L.A."/>
            <person name="Pitluck S."/>
            <person name="Land M.L."/>
            <person name="Hauser L.J."/>
            <person name="Woyke T."/>
            <person name="Mikhailova N."/>
            <person name="Pati A."/>
            <person name="Kyrpides N.C."/>
            <person name="Ivanova N."/>
            <person name="Detter J.C."/>
            <person name="Walston-Davenport K."/>
            <person name="Han S."/>
            <person name="Adams M.W."/>
            <person name="Kelly R.M."/>
        </authorList>
    </citation>
    <scope>NUCLEOTIDE SEQUENCE [LARGE SCALE GENOMIC DNA]</scope>
    <source>
        <strain evidence="7">DSM 18901 / VKM B-2411 / 108</strain>
    </source>
</reference>
<dbReference type="PANTHER" id="PTHR35330">
    <property type="entry name" value="SIROHEME BIOSYNTHESIS PROTEIN MET8"/>
    <property type="match status" value="1"/>
</dbReference>
<evidence type="ECO:0000256" key="5">
    <source>
        <dbReference type="ARBA" id="ARBA00023244"/>
    </source>
</evidence>
<comment type="pathway">
    <text evidence="1">Porphyrin-containing compound metabolism; siroheme biosynthesis; sirohydrochlorin from precorrin-2: step 1/1.</text>
</comment>
<gene>
    <name evidence="6" type="ordered locus">Calhy_1529</name>
</gene>
<evidence type="ECO:0000256" key="1">
    <source>
        <dbReference type="ARBA" id="ARBA00005010"/>
    </source>
</evidence>
<evidence type="ECO:0000256" key="3">
    <source>
        <dbReference type="ARBA" id="ARBA00023002"/>
    </source>
</evidence>
<protein>
    <recommendedName>
        <fullName evidence="2">precorrin-2 dehydrogenase</fullName>
        <ecNumber evidence="2">1.3.1.76</ecNumber>
    </recommendedName>
</protein>
<evidence type="ECO:0000256" key="2">
    <source>
        <dbReference type="ARBA" id="ARBA00012400"/>
    </source>
</evidence>
<organism evidence="6 7">
    <name type="scientific">Caldicellulosiruptor hydrothermalis (strain DSM 18901 / VKM B-2411 / 108)</name>
    <dbReference type="NCBI Taxonomy" id="632292"/>
    <lineage>
        <taxon>Bacteria</taxon>
        <taxon>Bacillati</taxon>
        <taxon>Bacillota</taxon>
        <taxon>Bacillota incertae sedis</taxon>
        <taxon>Caldicellulosiruptorales</taxon>
        <taxon>Caldicellulosiruptoraceae</taxon>
        <taxon>Caldicellulosiruptor</taxon>
    </lineage>
</organism>
<dbReference type="EMBL" id="CP002219">
    <property type="protein sequence ID" value="ADQ07245.1"/>
    <property type="molecule type" value="Genomic_DNA"/>
</dbReference>
<evidence type="ECO:0000256" key="4">
    <source>
        <dbReference type="ARBA" id="ARBA00023027"/>
    </source>
</evidence>
<dbReference type="NCBIfam" id="NF004045">
    <property type="entry name" value="PRK05562.1"/>
    <property type="match status" value="1"/>
</dbReference>
<keyword evidence="5" id="KW-0627">Porphyrin biosynthesis</keyword>
<dbReference type="InterPro" id="IPR028161">
    <property type="entry name" value="Met8-like"/>
</dbReference>
<dbReference type="KEGG" id="chd:Calhy_1529"/>
<dbReference type="Gene3D" id="3.40.50.720">
    <property type="entry name" value="NAD(P)-binding Rossmann-like Domain"/>
    <property type="match status" value="1"/>
</dbReference>
<keyword evidence="4" id="KW-0520">NAD</keyword>
<dbReference type="GO" id="GO:0043115">
    <property type="term" value="F:precorrin-2 dehydrogenase activity"/>
    <property type="evidence" value="ECO:0007669"/>
    <property type="project" value="UniProtKB-EC"/>
</dbReference>
<dbReference type="UniPathway" id="UPA00262">
    <property type="reaction ID" value="UER00222"/>
</dbReference>
<dbReference type="STRING" id="632292.Calhy_1529"/>
<dbReference type="GO" id="GO:0004325">
    <property type="term" value="F:ferrochelatase activity"/>
    <property type="evidence" value="ECO:0007669"/>
    <property type="project" value="InterPro"/>
</dbReference>
<dbReference type="Proteomes" id="UP000006890">
    <property type="component" value="Chromosome"/>
</dbReference>
<dbReference type="HOGENOM" id="CLU_011276_8_4_9"/>
<keyword evidence="3" id="KW-0560">Oxidoreductase</keyword>
<dbReference type="OrthoDB" id="1715866at2"/>
<sequence length="224" mass="26061">MLKPDKEDILEIDSGFENLMHIGLVANNIKVGVIGAGKASLIKTKTFLGAGCKVEVLSTRFDIGFRELKSGYLKLKRGKFRKSFLKDKHIVVIGVSNRKLEKRIIWHCKRLNKLYLVCSDYKLGNLRLGAQKRTDEFVFSLSINRGNPKLSKYLTQKVLNFLQSFAMFCKWATDLREKLKHHPQKDQILEFVCSDDFYYFFKKGYANKIIELFYEDVLNFEVTR</sequence>
<dbReference type="RefSeq" id="WP_013403414.1">
    <property type="nucleotide sequence ID" value="NC_014652.1"/>
</dbReference>
<dbReference type="SUPFAM" id="SSF51735">
    <property type="entry name" value="NAD(P)-binding Rossmann-fold domains"/>
    <property type="match status" value="1"/>
</dbReference>
<dbReference type="EC" id="1.3.1.76" evidence="2"/>
<keyword evidence="7" id="KW-1185">Reference proteome</keyword>